<feature type="region of interest" description="Disordered" evidence="1">
    <location>
        <begin position="115"/>
        <end position="163"/>
    </location>
</feature>
<keyword evidence="3" id="KW-1185">Reference proteome</keyword>
<sequence>MMSDAGEAQRWLDDLDELDDLKTGDGLRANQKDVHEPMSLGTNVPSPVLQQLRSPASIRYGPVMRSCSNDTSGDAANCSNGASVVKPTQPDLAIMAINGSVAPQPAKATSRLTSLRHTSGCSPPSSDKSLQSLEMDRTDEASVARRVSRAGSESSAPRMGGCGLQDLPPEVVMQILDRLGLQARLTAAQSSQWLHSAAMQPHFWPIRSPRTSMSSTADSAQSISSLSPATASAPCQQASLSQQAQLFAKPSDSVNVSSRQAHGTGNSRSAAGAFSASFKLDGSPEQALLAGTAEPSQLSQMEQRNAEPASCHHSAVSAASPLSSSSILGRSFGSVPNSDDAQRRLDTNPARTLQGPRIESNGYHQQQQHNSIEPGIGQADLTGHSQDDWKGQSSLLGCTMDGAHGQRGLTVLVAVVDPVTGQKGYAQQTKAQGLEPRPVGNVGQDVALRSSLLKAGLAMEARESPYGAGWLLAKHVVLAEREGSRFNFLRAAHDQMRILLCKSWDQAPQASALSANLRQLLKKLTKFSWSVTYDAICCSLEHRADCVALNVRTSLAFMDANRGGMGVWREVLQSWNTYRAWALRIVGACGLLAEYVSAEQAAEQMARGLPATPSLFGAARLAFRSQVLLAYGIRRPLQWALRQAQIAHQLRHRSSFHTAHQPPQAGCVPSSHAKQDAGMSAPSPEENAYSGFQSQQAGATSNCIPGETARGTIETFLEVRKLLEELDIADDSTRPKLCHTHGKFRQCFGLEPRPGQLQVKGPLRVPNE</sequence>
<feature type="compositionally biased region" description="Polar residues" evidence="1">
    <location>
        <begin position="115"/>
        <end position="132"/>
    </location>
</feature>
<organism evidence="2 3">
    <name type="scientific">Apatococcus lobatus</name>
    <dbReference type="NCBI Taxonomy" id="904363"/>
    <lineage>
        <taxon>Eukaryota</taxon>
        <taxon>Viridiplantae</taxon>
        <taxon>Chlorophyta</taxon>
        <taxon>core chlorophytes</taxon>
        <taxon>Trebouxiophyceae</taxon>
        <taxon>Chlorellales</taxon>
        <taxon>Chlorellaceae</taxon>
        <taxon>Apatococcus</taxon>
    </lineage>
</organism>
<feature type="compositionally biased region" description="Basic and acidic residues" evidence="1">
    <location>
        <begin position="20"/>
        <end position="36"/>
    </location>
</feature>
<name>A0AAW1RS98_9CHLO</name>
<feature type="region of interest" description="Disordered" evidence="1">
    <location>
        <begin position="294"/>
        <end position="317"/>
    </location>
</feature>
<dbReference type="InterPro" id="IPR036047">
    <property type="entry name" value="F-box-like_dom_sf"/>
</dbReference>
<comment type="caution">
    <text evidence="2">The sequence shown here is derived from an EMBL/GenBank/DDBJ whole genome shotgun (WGS) entry which is preliminary data.</text>
</comment>
<feature type="region of interest" description="Disordered" evidence="1">
    <location>
        <begin position="652"/>
        <end position="705"/>
    </location>
</feature>
<feature type="region of interest" description="Disordered" evidence="1">
    <location>
        <begin position="251"/>
        <end position="270"/>
    </location>
</feature>
<evidence type="ECO:0008006" key="4">
    <source>
        <dbReference type="Google" id="ProtNLM"/>
    </source>
</evidence>
<evidence type="ECO:0000313" key="3">
    <source>
        <dbReference type="Proteomes" id="UP001438707"/>
    </source>
</evidence>
<feature type="region of interest" description="Disordered" evidence="1">
    <location>
        <begin position="329"/>
        <end position="369"/>
    </location>
</feature>
<feature type="compositionally biased region" description="Polar residues" evidence="1">
    <location>
        <begin position="690"/>
        <end position="703"/>
    </location>
</feature>
<feature type="region of interest" description="Disordered" evidence="1">
    <location>
        <begin position="1"/>
        <end position="47"/>
    </location>
</feature>
<accession>A0AAW1RS98</accession>
<dbReference type="SUPFAM" id="SSF81383">
    <property type="entry name" value="F-box domain"/>
    <property type="match status" value="1"/>
</dbReference>
<feature type="compositionally biased region" description="Polar residues" evidence="1">
    <location>
        <begin position="252"/>
        <end position="266"/>
    </location>
</feature>
<dbReference type="Proteomes" id="UP001438707">
    <property type="component" value="Unassembled WGS sequence"/>
</dbReference>
<reference evidence="2 3" key="1">
    <citation type="journal article" date="2024" name="Nat. Commun.">
        <title>Phylogenomics reveals the evolutionary origins of lichenization in chlorophyte algae.</title>
        <authorList>
            <person name="Puginier C."/>
            <person name="Libourel C."/>
            <person name="Otte J."/>
            <person name="Skaloud P."/>
            <person name="Haon M."/>
            <person name="Grisel S."/>
            <person name="Petersen M."/>
            <person name="Berrin J.G."/>
            <person name="Delaux P.M."/>
            <person name="Dal Grande F."/>
            <person name="Keller J."/>
        </authorList>
    </citation>
    <scope>NUCLEOTIDE SEQUENCE [LARGE SCALE GENOMIC DNA]</scope>
    <source>
        <strain evidence="2 3">SAG 2145</strain>
    </source>
</reference>
<evidence type="ECO:0000313" key="2">
    <source>
        <dbReference type="EMBL" id="KAK9836525.1"/>
    </source>
</evidence>
<dbReference type="AlphaFoldDB" id="A0AAW1RS98"/>
<feature type="compositionally biased region" description="Basic and acidic residues" evidence="1">
    <location>
        <begin position="134"/>
        <end position="143"/>
    </location>
</feature>
<proteinExistence type="predicted"/>
<gene>
    <name evidence="2" type="ORF">WJX74_002244</name>
</gene>
<dbReference type="EMBL" id="JALJOS010000007">
    <property type="protein sequence ID" value="KAK9836525.1"/>
    <property type="molecule type" value="Genomic_DNA"/>
</dbReference>
<evidence type="ECO:0000256" key="1">
    <source>
        <dbReference type="SAM" id="MobiDB-lite"/>
    </source>
</evidence>
<protein>
    <recommendedName>
        <fullName evidence="4">F-box domain-containing protein</fullName>
    </recommendedName>
</protein>
<feature type="compositionally biased region" description="Polar residues" evidence="1">
    <location>
        <begin position="294"/>
        <end position="303"/>
    </location>
</feature>